<dbReference type="PROSITE" id="PS00678">
    <property type="entry name" value="WD_REPEATS_1"/>
    <property type="match status" value="2"/>
</dbReference>
<organism evidence="5 6">
    <name type="scientific">Leptolyngbya subtilissima DQ-A4</name>
    <dbReference type="NCBI Taxonomy" id="2933933"/>
    <lineage>
        <taxon>Bacteria</taxon>
        <taxon>Bacillati</taxon>
        <taxon>Cyanobacteriota</taxon>
        <taxon>Cyanophyceae</taxon>
        <taxon>Leptolyngbyales</taxon>
        <taxon>Leptolyngbyaceae</taxon>
        <taxon>Leptolyngbya group</taxon>
        <taxon>Leptolyngbya</taxon>
    </lineage>
</organism>
<keyword evidence="2" id="KW-0677">Repeat</keyword>
<reference evidence="5 6" key="1">
    <citation type="submission" date="2022-04" db="EMBL/GenBank/DDBJ databases">
        <title>Positive selection, recombination, and allopatry shape intraspecific diversity of widespread and dominant cyanobacteria.</title>
        <authorList>
            <person name="Wei J."/>
            <person name="Shu W."/>
            <person name="Hu C."/>
        </authorList>
    </citation>
    <scope>NUCLEOTIDE SEQUENCE [LARGE SCALE GENOMIC DNA]</scope>
    <source>
        <strain evidence="5 6">DQ-A4</strain>
    </source>
</reference>
<dbReference type="Pfam" id="PF05419">
    <property type="entry name" value="GUN4"/>
    <property type="match status" value="1"/>
</dbReference>
<dbReference type="EMBL" id="JAMPKX010000007">
    <property type="protein sequence ID" value="MEP0948346.1"/>
    <property type="molecule type" value="Genomic_DNA"/>
</dbReference>
<dbReference type="Gene3D" id="2.130.10.10">
    <property type="entry name" value="YVTN repeat-like/Quinoprotein amine dehydrogenase"/>
    <property type="match status" value="2"/>
</dbReference>
<evidence type="ECO:0000256" key="3">
    <source>
        <dbReference type="PROSITE-ProRule" id="PRU00221"/>
    </source>
</evidence>
<dbReference type="Proteomes" id="UP001482513">
    <property type="component" value="Unassembled WGS sequence"/>
</dbReference>
<name>A0ABV0K725_9CYAN</name>
<dbReference type="InterPro" id="IPR011047">
    <property type="entry name" value="Quinoprotein_ADH-like_sf"/>
</dbReference>
<evidence type="ECO:0000313" key="6">
    <source>
        <dbReference type="Proteomes" id="UP001482513"/>
    </source>
</evidence>
<dbReference type="InterPro" id="IPR001680">
    <property type="entry name" value="WD40_rpt"/>
</dbReference>
<comment type="caution">
    <text evidence="5">The sequence shown here is derived from an EMBL/GenBank/DDBJ whole genome shotgun (WGS) entry which is preliminary data.</text>
</comment>
<evidence type="ECO:0000256" key="2">
    <source>
        <dbReference type="ARBA" id="ARBA00022737"/>
    </source>
</evidence>
<evidence type="ECO:0000256" key="1">
    <source>
        <dbReference type="ARBA" id="ARBA00022574"/>
    </source>
</evidence>
<feature type="repeat" description="WD" evidence="3">
    <location>
        <begin position="373"/>
        <end position="414"/>
    </location>
</feature>
<dbReference type="CDD" id="cd00200">
    <property type="entry name" value="WD40"/>
    <property type="match status" value="1"/>
</dbReference>
<dbReference type="InterPro" id="IPR015943">
    <property type="entry name" value="WD40/YVTN_repeat-like_dom_sf"/>
</dbReference>
<keyword evidence="6" id="KW-1185">Reference proteome</keyword>
<sequence length="639" mass="69728">MMRGNMKRLKRLAYLALGLVLATTLSWPVNSLKAQVDPTAQQTNWAQAQAVDVEALRSHLAAQDWPAADAETRRILDPWIHPGGDILSRPLATNIPPEVLQTLDRLWVEASDGRFGFSVQRKIWAEVRAQNPEDSAVAAKAFGDRVGWTRPPGMEDPTFIAGEWLTELEINPSLDAPVGHLPWAGVSWEQISKILSVESCGSCTIDAMYLQGERFNQHLPVLFNWVDTALDLPVPAVGSWQQPQLASSIDLKSLYPDSPCPIYTASSAISPNGAVIAIGSYSYERSCIRGESALALWNAERGNRIITLHRGPALEASAQGNPPQEPASQRTRIVGDVANAVAFTPDSQLVAAGMSYGVVRLWSATTGEPVRTFQGHRYAVRAIAISPDGKTLASASADQTLKLWNLQTGQLLRTISMNAADGMVHTLRFSPNGQRLATATDQNTLQLWDVTTGQQVRTLVNRATNRYPLLPLAFSPDGQVLATGDRDNSVKLWNATTGARQLTLTGHTEPVRHLAFSPDSQRLATSDGETARLWNRQTYETVHTLMLNQSVGHPIQPTNLGEVAFSPDGQTLATSTLLLPLVQSEPIPGQGITLWSVATGRSLAQLHDVGQFQFSPNGQFLMAQGQRVQLWHPYRGLVQ</sequence>
<feature type="repeat" description="WD" evidence="3">
    <location>
        <begin position="417"/>
        <end position="458"/>
    </location>
</feature>
<dbReference type="Pfam" id="PF00400">
    <property type="entry name" value="WD40"/>
    <property type="match status" value="5"/>
</dbReference>
<dbReference type="SUPFAM" id="SSF140869">
    <property type="entry name" value="GUN4-like"/>
    <property type="match status" value="1"/>
</dbReference>
<evidence type="ECO:0000259" key="4">
    <source>
        <dbReference type="Pfam" id="PF05419"/>
    </source>
</evidence>
<gene>
    <name evidence="5" type="ORF">NC992_15790</name>
</gene>
<dbReference type="InterPro" id="IPR037215">
    <property type="entry name" value="GUN4-like_sf"/>
</dbReference>
<dbReference type="PANTHER" id="PTHR19879:SF9">
    <property type="entry name" value="TRANSCRIPTION INITIATION FACTOR TFIID SUBUNIT 5"/>
    <property type="match status" value="1"/>
</dbReference>
<evidence type="ECO:0000313" key="5">
    <source>
        <dbReference type="EMBL" id="MEP0948346.1"/>
    </source>
</evidence>
<proteinExistence type="predicted"/>
<keyword evidence="1 3" id="KW-0853">WD repeat</keyword>
<feature type="repeat" description="WD" evidence="3">
    <location>
        <begin position="504"/>
        <end position="544"/>
    </location>
</feature>
<feature type="repeat" description="WD" evidence="3">
    <location>
        <begin position="340"/>
        <end position="372"/>
    </location>
</feature>
<dbReference type="InterPro" id="IPR008629">
    <property type="entry name" value="GUN4-like"/>
</dbReference>
<feature type="repeat" description="WD" evidence="3">
    <location>
        <begin position="472"/>
        <end position="503"/>
    </location>
</feature>
<feature type="domain" description="GUN4-like" evidence="4">
    <location>
        <begin position="48"/>
        <end position="185"/>
    </location>
</feature>
<dbReference type="Gene3D" id="1.25.40.620">
    <property type="match status" value="1"/>
</dbReference>
<protein>
    <submittedName>
        <fullName evidence="5">GUN4 domain-containing protein</fullName>
    </submittedName>
</protein>
<dbReference type="InterPro" id="IPR019775">
    <property type="entry name" value="WD40_repeat_CS"/>
</dbReference>
<dbReference type="PRINTS" id="PR00320">
    <property type="entry name" value="GPROTEINBRPT"/>
</dbReference>
<dbReference type="PROSITE" id="PS50294">
    <property type="entry name" value="WD_REPEATS_REGION"/>
    <property type="match status" value="3"/>
</dbReference>
<dbReference type="PROSITE" id="PS50082">
    <property type="entry name" value="WD_REPEATS_2"/>
    <property type="match status" value="5"/>
</dbReference>
<dbReference type="Gene3D" id="1.10.10.1770">
    <property type="entry name" value="Gun4-like"/>
    <property type="match status" value="1"/>
</dbReference>
<dbReference type="CDD" id="cd16383">
    <property type="entry name" value="GUN4"/>
    <property type="match status" value="1"/>
</dbReference>
<dbReference type="PANTHER" id="PTHR19879">
    <property type="entry name" value="TRANSCRIPTION INITIATION FACTOR TFIID"/>
    <property type="match status" value="1"/>
</dbReference>
<dbReference type="InterPro" id="IPR020472">
    <property type="entry name" value="WD40_PAC1"/>
</dbReference>
<accession>A0ABV0K725</accession>
<dbReference type="SUPFAM" id="SSF50998">
    <property type="entry name" value="Quinoprotein alcohol dehydrogenase-like"/>
    <property type="match status" value="2"/>
</dbReference>
<dbReference type="SMART" id="SM00320">
    <property type="entry name" value="WD40"/>
    <property type="match status" value="6"/>
</dbReference>
<dbReference type="RefSeq" id="WP_348251311.1">
    <property type="nucleotide sequence ID" value="NZ_JAMPKX010000007.1"/>
</dbReference>